<dbReference type="NCBIfam" id="NF033573">
    <property type="entry name" value="transpos_IS200"/>
    <property type="match status" value="1"/>
</dbReference>
<dbReference type="InterPro" id="IPR002686">
    <property type="entry name" value="Transposase_17"/>
</dbReference>
<dbReference type="Pfam" id="PF01797">
    <property type="entry name" value="Y1_Tnp"/>
    <property type="match status" value="1"/>
</dbReference>
<dbReference type="SMART" id="SM01321">
    <property type="entry name" value="Y1_Tnp"/>
    <property type="match status" value="1"/>
</dbReference>
<organism evidence="2 3">
    <name type="scientific">Sutterella seckii</name>
    <dbReference type="NCBI Taxonomy" id="1944635"/>
    <lineage>
        <taxon>Bacteria</taxon>
        <taxon>Pseudomonadati</taxon>
        <taxon>Pseudomonadota</taxon>
        <taxon>Betaproteobacteria</taxon>
        <taxon>Burkholderiales</taxon>
        <taxon>Sutterellaceae</taxon>
        <taxon>Sutterella</taxon>
    </lineage>
</organism>
<dbReference type="GO" id="GO:0006313">
    <property type="term" value="P:DNA transposition"/>
    <property type="evidence" value="ECO:0007669"/>
    <property type="project" value="InterPro"/>
</dbReference>
<dbReference type="Proteomes" id="UP000430564">
    <property type="component" value="Unassembled WGS sequence"/>
</dbReference>
<dbReference type="GO" id="GO:0003677">
    <property type="term" value="F:DNA binding"/>
    <property type="evidence" value="ECO:0007669"/>
    <property type="project" value="InterPro"/>
</dbReference>
<evidence type="ECO:0000313" key="3">
    <source>
        <dbReference type="Proteomes" id="UP000430564"/>
    </source>
</evidence>
<evidence type="ECO:0000313" key="2">
    <source>
        <dbReference type="EMBL" id="KAB7651217.1"/>
    </source>
</evidence>
<feature type="domain" description="Transposase IS200-like" evidence="1">
    <location>
        <begin position="12"/>
        <end position="131"/>
    </location>
</feature>
<proteinExistence type="predicted"/>
<gene>
    <name evidence="2" type="primary">tnpA</name>
    <name evidence="2" type="ORF">GBM95_11640</name>
</gene>
<dbReference type="SUPFAM" id="SSF143422">
    <property type="entry name" value="Transposase IS200-like"/>
    <property type="match status" value="1"/>
</dbReference>
<protein>
    <submittedName>
        <fullName evidence="2">IS200/IS605 family transposase</fullName>
    </submittedName>
</protein>
<dbReference type="AlphaFoldDB" id="A0A6I1EI23"/>
<accession>A0A6I1EI23</accession>
<dbReference type="Gene3D" id="3.30.70.1290">
    <property type="entry name" value="Transposase IS200-like"/>
    <property type="match status" value="1"/>
</dbReference>
<dbReference type="OrthoDB" id="9798161at2"/>
<dbReference type="PANTHER" id="PTHR33360:SF2">
    <property type="entry name" value="TRANSPOSASE FOR INSERTION SEQUENCE ELEMENT IS200"/>
    <property type="match status" value="1"/>
</dbReference>
<dbReference type="InterPro" id="IPR036515">
    <property type="entry name" value="Transposase_17_sf"/>
</dbReference>
<sequence>MFDDYERARHSVTKLHVHLIFTTKYRRKVMTPEVLESVLAALKIAAEDLGCSLLEANGEADHVHLLVSYPPKVSISEMVNRFKTRSSRKIREEYPGILEGGKTGLFWSRSYFACSVGGASLEVLKKYIENQTTD</sequence>
<evidence type="ECO:0000259" key="1">
    <source>
        <dbReference type="SMART" id="SM01321"/>
    </source>
</evidence>
<dbReference type="RefSeq" id="WP_139688188.1">
    <property type="nucleotide sequence ID" value="NZ_WEHX01000178.1"/>
</dbReference>
<dbReference type="PANTHER" id="PTHR33360">
    <property type="entry name" value="TRANSPOSASE FOR INSERTION SEQUENCE ELEMENT IS200"/>
    <property type="match status" value="1"/>
</dbReference>
<name>A0A6I1EI23_9BURK</name>
<dbReference type="GO" id="GO:0004803">
    <property type="term" value="F:transposase activity"/>
    <property type="evidence" value="ECO:0007669"/>
    <property type="project" value="InterPro"/>
</dbReference>
<reference evidence="2 3" key="1">
    <citation type="submission" date="2019-10" db="EMBL/GenBank/DDBJ databases">
        <title>Genome diversity of Sutterella seckii.</title>
        <authorList>
            <person name="Chaplin A.V."/>
            <person name="Sokolova S.R."/>
            <person name="Mosin K.A."/>
            <person name="Ivanova E.L."/>
            <person name="Kochetkova T.O."/>
            <person name="Goltsov A.Y."/>
            <person name="Trofimov D.Y."/>
            <person name="Efimov B.A."/>
        </authorList>
    </citation>
    <scope>NUCLEOTIDE SEQUENCE [LARGE SCALE GENOMIC DNA]</scope>
    <source>
        <strain evidence="2 3">ASD393</strain>
    </source>
</reference>
<comment type="caution">
    <text evidence="2">The sequence shown here is derived from an EMBL/GenBank/DDBJ whole genome shotgun (WGS) entry which is preliminary data.</text>
</comment>
<dbReference type="EMBL" id="WEHX01000178">
    <property type="protein sequence ID" value="KAB7651217.1"/>
    <property type="molecule type" value="Genomic_DNA"/>
</dbReference>